<dbReference type="AlphaFoldDB" id="A0AAE3NVM6"/>
<sequence length="52" mass="5883">MKDGGEAKFWLGPPVTPGRSAGFDARTLRRVSRIVSDHASQIEEAWNEHFRD</sequence>
<dbReference type="EMBL" id="JARGYC010000034">
    <property type="protein sequence ID" value="MDF0601800.1"/>
    <property type="molecule type" value="Genomic_DNA"/>
</dbReference>
<dbReference type="Proteomes" id="UP001220964">
    <property type="component" value="Unassembled WGS sequence"/>
</dbReference>
<proteinExistence type="predicted"/>
<comment type="caution">
    <text evidence="1">The sequence shown here is derived from an EMBL/GenBank/DDBJ whole genome shotgun (WGS) entry which is preliminary data.</text>
</comment>
<keyword evidence="2" id="KW-1185">Reference proteome</keyword>
<protein>
    <submittedName>
        <fullName evidence="1">DUF4160 domain-containing protein</fullName>
    </submittedName>
</protein>
<reference evidence="1" key="1">
    <citation type="submission" date="2023-03" db="EMBL/GenBank/DDBJ databases">
        <title>Multiphase analysis and comparison of six strains from genera Psychromarinibacter, Lutimaribacter, and Maritimibacter, including a novel species: Psychromarinibacter sediminicola sp. nov.</title>
        <authorList>
            <person name="Wang Y.-H."/>
            <person name="Ye M.-Q."/>
            <person name="Du Z.-J."/>
        </authorList>
    </citation>
    <scope>NUCLEOTIDE SEQUENCE</scope>
    <source>
        <strain evidence="1">C21-152</strain>
    </source>
</reference>
<accession>A0AAE3NVM6</accession>
<dbReference type="RefSeq" id="WP_275567939.1">
    <property type="nucleotide sequence ID" value="NZ_JARGYC010000034.1"/>
</dbReference>
<evidence type="ECO:0000313" key="1">
    <source>
        <dbReference type="EMBL" id="MDF0601800.1"/>
    </source>
</evidence>
<dbReference type="InterPro" id="IPR025427">
    <property type="entry name" value="DUF4160"/>
</dbReference>
<name>A0AAE3NVM6_9RHOB</name>
<gene>
    <name evidence="1" type="ORF">P1J78_13725</name>
</gene>
<dbReference type="Pfam" id="PF13711">
    <property type="entry name" value="DUF4160"/>
    <property type="match status" value="1"/>
</dbReference>
<organism evidence="1 2">
    <name type="scientific">Psychromarinibacter sediminicola</name>
    <dbReference type="NCBI Taxonomy" id="3033385"/>
    <lineage>
        <taxon>Bacteria</taxon>
        <taxon>Pseudomonadati</taxon>
        <taxon>Pseudomonadota</taxon>
        <taxon>Alphaproteobacteria</taxon>
        <taxon>Rhodobacterales</taxon>
        <taxon>Paracoccaceae</taxon>
        <taxon>Psychromarinibacter</taxon>
    </lineage>
</organism>
<evidence type="ECO:0000313" key="2">
    <source>
        <dbReference type="Proteomes" id="UP001220964"/>
    </source>
</evidence>